<sequence length="501" mass="54173">MTEAPANLRVDRPLHFLIALFVLEIVAFALLQYGVPTGLQSLWATGKLDTLPFATALFGHAVRPLTPGAFRIAFRVLLVALYAVYAAILLRLSANSSITPRRALTIVIVTGAAIAILFPASLSSDLYSYVAYAKLPGYHLNPYFHSPRVLIDAGDPMAGFLPRSIRDPSKHRIAWDIPTVYGPVWTALSIGVVRMIGASQLWLALLGMKLIELGALMVASMSAGRITRRQYPDRIGAAILTIGLNPLALIEGVGSGHNDLLMIAFALLAAALLQERKPLLGGLALGVSIGVKFVTLALLPWLLIDLWKSSQPKMARVSAMAAFCAGAAAPVILCFAPFWHGLATLGALANRNQVIQKAGASATDASHGLHHGVLFSALHEHQTILILYAALTIAVALFRIRDGWVWAWTIFSSAFIYYSMGIWFPWYLLWPWLVMLACGARTPGRAVIAFAIGAVALTLTTFYTIASGAYALRLLEAVFYLCAAGSGLYFIGILRRRRVAE</sequence>
<gene>
    <name evidence="1" type="ORF">CCAX7_48590</name>
</gene>
<dbReference type="OrthoDB" id="5242303at2"/>
<dbReference type="EMBL" id="AP025739">
    <property type="protein sequence ID" value="BDI32808.1"/>
    <property type="molecule type" value="Genomic_DNA"/>
</dbReference>
<evidence type="ECO:0000313" key="2">
    <source>
        <dbReference type="Proteomes" id="UP000287394"/>
    </source>
</evidence>
<reference evidence="1 2" key="1">
    <citation type="journal article" date="2019" name="Int. J. Syst. Evol. Microbiol.">
        <title>Capsulimonas corticalis gen. nov., sp. nov., an aerobic capsulated bacterium, of a novel bacterial order, Capsulimonadales ord. nov., of the class Armatimonadia of the phylum Armatimonadetes.</title>
        <authorList>
            <person name="Li J."/>
            <person name="Kudo C."/>
            <person name="Tonouchi A."/>
        </authorList>
    </citation>
    <scope>NUCLEOTIDE SEQUENCE [LARGE SCALE GENOMIC DNA]</scope>
    <source>
        <strain evidence="1 2">AX-7</strain>
    </source>
</reference>
<dbReference type="AlphaFoldDB" id="A0A402CQ64"/>
<keyword evidence="2" id="KW-1185">Reference proteome</keyword>
<proteinExistence type="predicted"/>
<protein>
    <submittedName>
        <fullName evidence="1">Uncharacterized protein</fullName>
    </submittedName>
</protein>
<dbReference type="GO" id="GO:0016758">
    <property type="term" value="F:hexosyltransferase activity"/>
    <property type="evidence" value="ECO:0007669"/>
    <property type="project" value="InterPro"/>
</dbReference>
<dbReference type="RefSeq" id="WP_119319495.1">
    <property type="nucleotide sequence ID" value="NZ_AP025739.1"/>
</dbReference>
<name>A0A402CQ64_9BACT</name>
<dbReference type="KEGG" id="ccot:CCAX7_48590"/>
<dbReference type="Pfam" id="PF26314">
    <property type="entry name" value="MptA_B_family"/>
    <property type="match status" value="1"/>
</dbReference>
<dbReference type="GO" id="GO:0005886">
    <property type="term" value="C:plasma membrane"/>
    <property type="evidence" value="ECO:0007669"/>
    <property type="project" value="UniProtKB-SubCell"/>
</dbReference>
<accession>A0A402CQ64</accession>
<organism evidence="1 2">
    <name type="scientific">Capsulimonas corticalis</name>
    <dbReference type="NCBI Taxonomy" id="2219043"/>
    <lineage>
        <taxon>Bacteria</taxon>
        <taxon>Bacillati</taxon>
        <taxon>Armatimonadota</taxon>
        <taxon>Armatimonadia</taxon>
        <taxon>Capsulimonadales</taxon>
        <taxon>Capsulimonadaceae</taxon>
        <taxon>Capsulimonas</taxon>
    </lineage>
</organism>
<evidence type="ECO:0000313" key="1">
    <source>
        <dbReference type="EMBL" id="BDI32808.1"/>
    </source>
</evidence>
<dbReference type="Proteomes" id="UP000287394">
    <property type="component" value="Chromosome"/>
</dbReference>